<proteinExistence type="predicted"/>
<name>A0ABW4MRF0_9BACI</name>
<dbReference type="RefSeq" id="WP_388039721.1">
    <property type="nucleotide sequence ID" value="NZ_JBHUEK010000025.1"/>
</dbReference>
<keyword evidence="2" id="KW-1185">Reference proteome</keyword>
<protein>
    <submittedName>
        <fullName evidence="1">Uncharacterized protein</fullName>
    </submittedName>
</protein>
<accession>A0ABW4MRF0</accession>
<sequence length="218" mass="24645">MNQVFQLKNRPHGINRGKLFLDEGFVCIGWPGIGDLSNSDRDEIRRRLEETYGYTGQQLGAYTGAINTFVNAIEDEDVVLVPDRVIVHVGIVGPYYYDPAYDNEEGMCHRRNVRWTATIAKSSLNHKMLEFVRNRGIITKFHGTFEETELEPFLTVDDDHERSPFALVEAPGQNSGNDSIFNEETIQQAKAVLEEALNSNDQEIQIKAATAILKLSKQ</sequence>
<gene>
    <name evidence="1" type="ORF">ACFSFW_15955</name>
</gene>
<comment type="caution">
    <text evidence="1">The sequence shown here is derived from an EMBL/GenBank/DDBJ whole genome shotgun (WGS) entry which is preliminary data.</text>
</comment>
<evidence type="ECO:0000313" key="1">
    <source>
        <dbReference type="EMBL" id="MFD1780161.1"/>
    </source>
</evidence>
<organism evidence="1 2">
    <name type="scientific">Fredinandcohnia salidurans</name>
    <dbReference type="NCBI Taxonomy" id="2595041"/>
    <lineage>
        <taxon>Bacteria</taxon>
        <taxon>Bacillati</taxon>
        <taxon>Bacillota</taxon>
        <taxon>Bacilli</taxon>
        <taxon>Bacillales</taxon>
        <taxon>Bacillaceae</taxon>
        <taxon>Fredinandcohnia</taxon>
    </lineage>
</organism>
<dbReference type="EMBL" id="JBHUEK010000025">
    <property type="protein sequence ID" value="MFD1780161.1"/>
    <property type="molecule type" value="Genomic_DNA"/>
</dbReference>
<dbReference type="Proteomes" id="UP001597227">
    <property type="component" value="Unassembled WGS sequence"/>
</dbReference>
<evidence type="ECO:0000313" key="2">
    <source>
        <dbReference type="Proteomes" id="UP001597227"/>
    </source>
</evidence>
<reference evidence="2" key="1">
    <citation type="journal article" date="2019" name="Int. J. Syst. Evol. Microbiol.">
        <title>The Global Catalogue of Microorganisms (GCM) 10K type strain sequencing project: providing services to taxonomists for standard genome sequencing and annotation.</title>
        <authorList>
            <consortium name="The Broad Institute Genomics Platform"/>
            <consortium name="The Broad Institute Genome Sequencing Center for Infectious Disease"/>
            <person name="Wu L."/>
            <person name="Ma J."/>
        </authorList>
    </citation>
    <scope>NUCLEOTIDE SEQUENCE [LARGE SCALE GENOMIC DNA]</scope>
    <source>
        <strain evidence="2">CCUG 15531</strain>
    </source>
</reference>